<feature type="region of interest" description="Disordered" evidence="1">
    <location>
        <begin position="87"/>
        <end position="107"/>
    </location>
</feature>
<dbReference type="InterPro" id="IPR019644">
    <property type="entry name" value="DUF2508"/>
</dbReference>
<dbReference type="EMBL" id="VSSQ01014795">
    <property type="protein sequence ID" value="MPM54427.1"/>
    <property type="molecule type" value="Genomic_DNA"/>
</dbReference>
<comment type="caution">
    <text evidence="2">The sequence shown here is derived from an EMBL/GenBank/DDBJ whole genome shotgun (WGS) entry which is preliminary data.</text>
</comment>
<dbReference type="AlphaFoldDB" id="A0A645AN13"/>
<reference evidence="2" key="1">
    <citation type="submission" date="2019-08" db="EMBL/GenBank/DDBJ databases">
        <authorList>
            <person name="Kucharzyk K."/>
            <person name="Murdoch R.W."/>
            <person name="Higgins S."/>
            <person name="Loffler F."/>
        </authorList>
    </citation>
    <scope>NUCLEOTIDE SEQUENCE</scope>
</reference>
<feature type="compositionally biased region" description="Basic and acidic residues" evidence="1">
    <location>
        <begin position="93"/>
        <end position="107"/>
    </location>
</feature>
<dbReference type="SUPFAM" id="SSF140423">
    <property type="entry name" value="MW0975(SA0943)-like"/>
    <property type="match status" value="1"/>
</dbReference>
<evidence type="ECO:0008006" key="3">
    <source>
        <dbReference type="Google" id="ProtNLM"/>
    </source>
</evidence>
<accession>A0A645AN13</accession>
<evidence type="ECO:0000313" key="2">
    <source>
        <dbReference type="EMBL" id="MPM54427.1"/>
    </source>
</evidence>
<organism evidence="2">
    <name type="scientific">bioreactor metagenome</name>
    <dbReference type="NCBI Taxonomy" id="1076179"/>
    <lineage>
        <taxon>unclassified sequences</taxon>
        <taxon>metagenomes</taxon>
        <taxon>ecological metagenomes</taxon>
    </lineage>
</organism>
<protein>
    <recommendedName>
        <fullName evidence="3">DUF2508 domain-containing protein</fullName>
    </recommendedName>
</protein>
<name>A0A645AN13_9ZZZZ</name>
<dbReference type="InterPro" id="IPR036785">
    <property type="entry name" value="YkyA-like_sf"/>
</dbReference>
<gene>
    <name evidence="2" type="ORF">SDC9_101205</name>
</gene>
<proteinExistence type="predicted"/>
<sequence length="107" mass="12442">MQINLNMVAVRNLLDQLLDNKPPESKPLPKLTDVVEQARREWLAAQSYYDAVTDKDLVDHAVYLMQAAEKKYMYLLKQARQMGVTHSPYLPEMSHEDTERVIENKPN</sequence>
<dbReference type="Pfam" id="PF10704">
    <property type="entry name" value="DUF2508"/>
    <property type="match status" value="1"/>
</dbReference>
<evidence type="ECO:0000256" key="1">
    <source>
        <dbReference type="SAM" id="MobiDB-lite"/>
    </source>
</evidence>